<dbReference type="OrthoDB" id="3358078at2759"/>
<proteinExistence type="predicted"/>
<keyword evidence="2" id="KW-1185">Reference proteome</keyword>
<sequence length="55" mass="5766">MGHEPRSLRVISGGEWEGSTARVCVSDEVVRTITGFLLGVGKGVKEASSPAEPPK</sequence>
<dbReference type="Proteomes" id="UP000183567">
    <property type="component" value="Unassembled WGS sequence"/>
</dbReference>
<accession>A0A1J8QXS6</accession>
<evidence type="ECO:0000313" key="1">
    <source>
        <dbReference type="EMBL" id="OJA14282.1"/>
    </source>
</evidence>
<evidence type="ECO:0000313" key="2">
    <source>
        <dbReference type="Proteomes" id="UP000183567"/>
    </source>
</evidence>
<name>A0A1J8QXS6_9AGAM</name>
<dbReference type="EMBL" id="LVVM01003774">
    <property type="protein sequence ID" value="OJA14282.1"/>
    <property type="molecule type" value="Genomic_DNA"/>
</dbReference>
<gene>
    <name evidence="1" type="ORF">AZE42_11253</name>
</gene>
<protein>
    <submittedName>
        <fullName evidence="1">Uncharacterized protein</fullName>
    </submittedName>
</protein>
<organism evidence="1 2">
    <name type="scientific">Rhizopogon vesiculosus</name>
    <dbReference type="NCBI Taxonomy" id="180088"/>
    <lineage>
        <taxon>Eukaryota</taxon>
        <taxon>Fungi</taxon>
        <taxon>Dikarya</taxon>
        <taxon>Basidiomycota</taxon>
        <taxon>Agaricomycotina</taxon>
        <taxon>Agaricomycetes</taxon>
        <taxon>Agaricomycetidae</taxon>
        <taxon>Boletales</taxon>
        <taxon>Suillineae</taxon>
        <taxon>Rhizopogonaceae</taxon>
        <taxon>Rhizopogon</taxon>
    </lineage>
</organism>
<dbReference type="AlphaFoldDB" id="A0A1J8QXS6"/>
<comment type="caution">
    <text evidence="1">The sequence shown here is derived from an EMBL/GenBank/DDBJ whole genome shotgun (WGS) entry which is preliminary data.</text>
</comment>
<reference evidence="1 2" key="1">
    <citation type="submission" date="2016-03" db="EMBL/GenBank/DDBJ databases">
        <title>Comparative genomics of the ectomycorrhizal sister species Rhizopogon vinicolor and Rhizopogon vesiculosus (Basidiomycota: Boletales) reveals a divergence of the mating type B locus.</title>
        <authorList>
            <person name="Mujic A.B."/>
            <person name="Kuo A."/>
            <person name="Tritt A."/>
            <person name="Lipzen A."/>
            <person name="Chen C."/>
            <person name="Johnson J."/>
            <person name="Sharma A."/>
            <person name="Barry K."/>
            <person name="Grigoriev I.V."/>
            <person name="Spatafora J.W."/>
        </authorList>
    </citation>
    <scope>NUCLEOTIDE SEQUENCE [LARGE SCALE GENOMIC DNA]</scope>
    <source>
        <strain evidence="1 2">AM-OR11-056</strain>
    </source>
</reference>